<evidence type="ECO:0000259" key="2">
    <source>
        <dbReference type="Pfam" id="PF01757"/>
    </source>
</evidence>
<feature type="transmembrane region" description="Helical" evidence="1">
    <location>
        <begin position="181"/>
        <end position="198"/>
    </location>
</feature>
<proteinExistence type="predicted"/>
<feature type="transmembrane region" description="Helical" evidence="1">
    <location>
        <begin position="313"/>
        <end position="336"/>
    </location>
</feature>
<dbReference type="OrthoDB" id="6623990at2"/>
<dbReference type="InterPro" id="IPR052734">
    <property type="entry name" value="Nod_factor_acetyltransferase"/>
</dbReference>
<gene>
    <name evidence="3" type="ORF">FD03_GL001410</name>
</gene>
<organism evidence="3 4">
    <name type="scientific">Companilactobacillus nodensis DSM 19682 = JCM 14932 = NBRC 107160</name>
    <dbReference type="NCBI Taxonomy" id="1423775"/>
    <lineage>
        <taxon>Bacteria</taxon>
        <taxon>Bacillati</taxon>
        <taxon>Bacillota</taxon>
        <taxon>Bacilli</taxon>
        <taxon>Lactobacillales</taxon>
        <taxon>Lactobacillaceae</taxon>
        <taxon>Companilactobacillus</taxon>
    </lineage>
</organism>
<dbReference type="PANTHER" id="PTHR37312:SF1">
    <property type="entry name" value="MEMBRANE-BOUND ACYLTRANSFERASE YKRP-RELATED"/>
    <property type="match status" value="1"/>
</dbReference>
<name>A0A0R1KJ46_9LACO</name>
<reference evidence="3 4" key="1">
    <citation type="journal article" date="2015" name="Genome Announc.">
        <title>Expanding the biotechnology potential of lactobacilli through comparative genomics of 213 strains and associated genera.</title>
        <authorList>
            <person name="Sun Z."/>
            <person name="Harris H.M."/>
            <person name="McCann A."/>
            <person name="Guo C."/>
            <person name="Argimon S."/>
            <person name="Zhang W."/>
            <person name="Yang X."/>
            <person name="Jeffery I.B."/>
            <person name="Cooney J.C."/>
            <person name="Kagawa T.F."/>
            <person name="Liu W."/>
            <person name="Song Y."/>
            <person name="Salvetti E."/>
            <person name="Wrobel A."/>
            <person name="Rasinkangas P."/>
            <person name="Parkhill J."/>
            <person name="Rea M.C."/>
            <person name="O'Sullivan O."/>
            <person name="Ritari J."/>
            <person name="Douillard F.P."/>
            <person name="Paul Ross R."/>
            <person name="Yang R."/>
            <person name="Briner A.E."/>
            <person name="Felis G.E."/>
            <person name="de Vos W.M."/>
            <person name="Barrangou R."/>
            <person name="Klaenhammer T.R."/>
            <person name="Caufield P.W."/>
            <person name="Cui Y."/>
            <person name="Zhang H."/>
            <person name="O'Toole P.W."/>
        </authorList>
    </citation>
    <scope>NUCLEOTIDE SEQUENCE [LARGE SCALE GENOMIC DNA]</scope>
    <source>
        <strain evidence="3 4">DSM 19682</strain>
    </source>
</reference>
<dbReference type="EMBL" id="AZDZ01000019">
    <property type="protein sequence ID" value="KRK79047.1"/>
    <property type="molecule type" value="Genomic_DNA"/>
</dbReference>
<feature type="transmembrane region" description="Helical" evidence="1">
    <location>
        <begin position="238"/>
        <end position="261"/>
    </location>
</feature>
<evidence type="ECO:0000256" key="1">
    <source>
        <dbReference type="SAM" id="Phobius"/>
    </source>
</evidence>
<feature type="transmembrane region" description="Helical" evidence="1">
    <location>
        <begin position="127"/>
        <end position="147"/>
    </location>
</feature>
<accession>A0A0R1KJ46</accession>
<keyword evidence="4" id="KW-1185">Reference proteome</keyword>
<dbReference type="PANTHER" id="PTHR37312">
    <property type="entry name" value="MEMBRANE-BOUND ACYLTRANSFERASE YKRP-RELATED"/>
    <property type="match status" value="1"/>
</dbReference>
<dbReference type="PATRIC" id="fig|1423775.4.peg.1439"/>
<comment type="caution">
    <text evidence="3">The sequence shown here is derived from an EMBL/GenBank/DDBJ whole genome shotgun (WGS) entry which is preliminary data.</text>
</comment>
<feature type="transmembrane region" description="Helical" evidence="1">
    <location>
        <begin position="154"/>
        <end position="175"/>
    </location>
</feature>
<dbReference type="Proteomes" id="UP000051248">
    <property type="component" value="Unassembled WGS sequence"/>
</dbReference>
<feature type="transmembrane region" description="Helical" evidence="1">
    <location>
        <begin position="33"/>
        <end position="55"/>
    </location>
</feature>
<evidence type="ECO:0000313" key="4">
    <source>
        <dbReference type="Proteomes" id="UP000051248"/>
    </source>
</evidence>
<sequence>MAKKRIDWIDIARCIAILSIVIGHTMAGLNGTYLYNVIYLYSLPVFFVLSGYLYHQKGYKKLLLNDVKFLLIPYLAVNLIKLIILFSIRNHVGTGILTINLHTFQSLMIATLYGYGMKLQNFPSVNAIWFLVAMFVANQIFNAVMRIDYRSYKLFWQGIQAVVLTSVGFAIAHVYELPFSINSALIAQVFLYFGYLMHQKDLLSELKGKYYIVLAGAWLFVASLGTFYMASAKAPNELMAVIGSISASLCIIKFSIMINDYLQVHNLLKFKRLMLFIGAQSLTVLCFHLLDLDCFKFYSDIIFGLSGKVPHGIPVLVGMLYRMVFAVGMTWLVRYLPVIRSLFMPRRFPLLKHRAAA</sequence>
<feature type="transmembrane region" description="Helical" evidence="1">
    <location>
        <begin position="210"/>
        <end position="232"/>
    </location>
</feature>
<feature type="transmembrane region" description="Helical" evidence="1">
    <location>
        <begin position="67"/>
        <end position="88"/>
    </location>
</feature>
<feature type="transmembrane region" description="Helical" evidence="1">
    <location>
        <begin position="273"/>
        <end position="290"/>
    </location>
</feature>
<dbReference type="AlphaFoldDB" id="A0A0R1KJ46"/>
<dbReference type="Pfam" id="PF01757">
    <property type="entry name" value="Acyl_transf_3"/>
    <property type="match status" value="1"/>
</dbReference>
<keyword evidence="3" id="KW-0808">Transferase</keyword>
<keyword evidence="1" id="KW-0472">Membrane</keyword>
<dbReference type="RefSeq" id="WP_025024945.1">
    <property type="nucleotide sequence ID" value="NZ_AZDZ01000019.1"/>
</dbReference>
<keyword evidence="1" id="KW-1133">Transmembrane helix</keyword>
<dbReference type="eggNOG" id="COG3594">
    <property type="taxonomic scope" value="Bacteria"/>
</dbReference>
<dbReference type="GO" id="GO:0016747">
    <property type="term" value="F:acyltransferase activity, transferring groups other than amino-acyl groups"/>
    <property type="evidence" value="ECO:0007669"/>
    <property type="project" value="InterPro"/>
</dbReference>
<dbReference type="STRING" id="1423775.FD03_GL001410"/>
<keyword evidence="1" id="KW-0812">Transmembrane</keyword>
<protein>
    <submittedName>
        <fullName evidence="3">O-acetyltransferase</fullName>
    </submittedName>
</protein>
<feature type="domain" description="Acyltransferase 3" evidence="2">
    <location>
        <begin position="6"/>
        <end position="313"/>
    </location>
</feature>
<dbReference type="InterPro" id="IPR002656">
    <property type="entry name" value="Acyl_transf_3_dom"/>
</dbReference>
<evidence type="ECO:0000313" key="3">
    <source>
        <dbReference type="EMBL" id="KRK79047.1"/>
    </source>
</evidence>